<evidence type="ECO:0000256" key="18">
    <source>
        <dbReference type="PROSITE-ProRule" id="PRU00110"/>
    </source>
</evidence>
<dbReference type="CDD" id="cd00156">
    <property type="entry name" value="REC"/>
    <property type="match status" value="1"/>
</dbReference>
<feature type="transmembrane region" description="Helical" evidence="21">
    <location>
        <begin position="6"/>
        <end position="26"/>
    </location>
</feature>
<dbReference type="InterPro" id="IPR008207">
    <property type="entry name" value="Sig_transdc_His_kin_Hpt_dom"/>
</dbReference>
<dbReference type="InterPro" id="IPR036890">
    <property type="entry name" value="HATPase_C_sf"/>
</dbReference>
<dbReference type="CDD" id="cd16922">
    <property type="entry name" value="HATPase_EvgS-ArcB-TorS-like"/>
    <property type="match status" value="1"/>
</dbReference>
<evidence type="ECO:0000256" key="2">
    <source>
        <dbReference type="ARBA" id="ARBA00004651"/>
    </source>
</evidence>
<feature type="coiled-coil region" evidence="20">
    <location>
        <begin position="215"/>
        <end position="245"/>
    </location>
</feature>
<keyword evidence="10" id="KW-0418">Kinase</keyword>
<dbReference type="InterPro" id="IPR011006">
    <property type="entry name" value="CheY-like_superfamily"/>
</dbReference>
<evidence type="ECO:0000313" key="26">
    <source>
        <dbReference type="Proteomes" id="UP000310636"/>
    </source>
</evidence>
<evidence type="ECO:0000256" key="11">
    <source>
        <dbReference type="ARBA" id="ARBA00022840"/>
    </source>
</evidence>
<dbReference type="OrthoDB" id="2676347at2"/>
<keyword evidence="9" id="KW-0547">Nucleotide-binding</keyword>
<dbReference type="GO" id="GO:0071555">
    <property type="term" value="P:cell wall organization"/>
    <property type="evidence" value="ECO:0007669"/>
    <property type="project" value="InterPro"/>
</dbReference>
<keyword evidence="13" id="KW-0902">Two-component regulatory system</keyword>
<feature type="modified residue" description="4-aspartylphosphate" evidence="19">
    <location>
        <position position="678"/>
    </location>
</feature>
<dbReference type="AlphaFoldDB" id="A0A4S4BMX5"/>
<evidence type="ECO:0000259" key="23">
    <source>
        <dbReference type="PROSITE" id="PS50110"/>
    </source>
</evidence>
<evidence type="ECO:0000256" key="3">
    <source>
        <dbReference type="ARBA" id="ARBA00006402"/>
    </source>
</evidence>
<dbReference type="PROSITE" id="PS50110">
    <property type="entry name" value="RESPONSE_REGULATORY"/>
    <property type="match status" value="2"/>
</dbReference>
<evidence type="ECO:0000256" key="5">
    <source>
        <dbReference type="ARBA" id="ARBA00022475"/>
    </source>
</evidence>
<keyword evidence="11" id="KW-0067">ATP-binding</keyword>
<accession>A0A4S4BMX5</accession>
<evidence type="ECO:0000256" key="7">
    <source>
        <dbReference type="ARBA" id="ARBA00022679"/>
    </source>
</evidence>
<dbReference type="GO" id="GO:0005886">
    <property type="term" value="C:plasma membrane"/>
    <property type="evidence" value="ECO:0007669"/>
    <property type="project" value="UniProtKB-SubCell"/>
</dbReference>
<feature type="domain" description="Response regulatory" evidence="23">
    <location>
        <begin position="486"/>
        <end position="603"/>
    </location>
</feature>
<dbReference type="CDD" id="cd00088">
    <property type="entry name" value="HPT"/>
    <property type="match status" value="1"/>
</dbReference>
<dbReference type="EMBL" id="SSOB01000033">
    <property type="protein sequence ID" value="THF75268.1"/>
    <property type="molecule type" value="Genomic_DNA"/>
</dbReference>
<dbReference type="PANTHER" id="PTHR45339:SF1">
    <property type="entry name" value="HYBRID SIGNAL TRANSDUCTION HISTIDINE KINASE J"/>
    <property type="match status" value="1"/>
</dbReference>
<dbReference type="InterPro" id="IPR003594">
    <property type="entry name" value="HATPase_dom"/>
</dbReference>
<proteinExistence type="inferred from homology"/>
<keyword evidence="5" id="KW-1003">Cell membrane</keyword>
<keyword evidence="8 21" id="KW-0812">Transmembrane</keyword>
<dbReference type="InterPro" id="IPR005467">
    <property type="entry name" value="His_kinase_dom"/>
</dbReference>
<dbReference type="GO" id="GO:0000155">
    <property type="term" value="F:phosphorelay sensor kinase activity"/>
    <property type="evidence" value="ECO:0007669"/>
    <property type="project" value="InterPro"/>
</dbReference>
<comment type="similarity">
    <text evidence="3">In the N-terminal section; belongs to the phytochrome family.</text>
</comment>
<dbReference type="SUPFAM" id="SSF52172">
    <property type="entry name" value="CheY-like"/>
    <property type="match status" value="2"/>
</dbReference>
<comment type="subunit">
    <text evidence="15">At low DSF concentrations, interacts with RpfF.</text>
</comment>
<comment type="caution">
    <text evidence="25">The sequence shown here is derived from an EMBL/GenBank/DDBJ whole genome shotgun (WGS) entry which is preliminary data.</text>
</comment>
<evidence type="ECO:0000259" key="24">
    <source>
        <dbReference type="PROSITE" id="PS50894"/>
    </source>
</evidence>
<dbReference type="InterPro" id="IPR004358">
    <property type="entry name" value="Sig_transdc_His_kin-like_C"/>
</dbReference>
<evidence type="ECO:0000256" key="9">
    <source>
        <dbReference type="ARBA" id="ARBA00022741"/>
    </source>
</evidence>
<dbReference type="InterPro" id="IPR011620">
    <property type="entry name" value="Sig_transdc_His_kinase_LytS_TM"/>
</dbReference>
<name>A0A4S4BMX5_9BACL</name>
<dbReference type="Gene3D" id="3.40.50.2300">
    <property type="match status" value="2"/>
</dbReference>
<keyword evidence="12 21" id="KW-1133">Transmembrane helix</keyword>
<organism evidence="25 26">
    <name type="scientific">Cohnella fermenti</name>
    <dbReference type="NCBI Taxonomy" id="2565925"/>
    <lineage>
        <taxon>Bacteria</taxon>
        <taxon>Bacillati</taxon>
        <taxon>Bacillota</taxon>
        <taxon>Bacilli</taxon>
        <taxon>Bacillales</taxon>
        <taxon>Paenibacillaceae</taxon>
        <taxon>Cohnella</taxon>
    </lineage>
</organism>
<comment type="catalytic activity">
    <reaction evidence="1">
        <text>ATP + protein L-histidine = ADP + protein N-phospho-L-histidine.</text>
        <dbReference type="EC" id="2.7.13.3"/>
    </reaction>
</comment>
<evidence type="ECO:0000256" key="8">
    <source>
        <dbReference type="ARBA" id="ARBA00022692"/>
    </source>
</evidence>
<keyword evidence="20" id="KW-0175">Coiled coil</keyword>
<dbReference type="EC" id="2.7.13.3" evidence="4"/>
<evidence type="ECO:0000256" key="13">
    <source>
        <dbReference type="ARBA" id="ARBA00023012"/>
    </source>
</evidence>
<dbReference type="Pfam" id="PF07694">
    <property type="entry name" value="5TM-5TMR_LYT"/>
    <property type="match status" value="1"/>
</dbReference>
<dbReference type="SUPFAM" id="SSF47384">
    <property type="entry name" value="Homodimeric domain of signal transducing histidine kinase"/>
    <property type="match status" value="1"/>
</dbReference>
<dbReference type="SUPFAM" id="SSF55874">
    <property type="entry name" value="ATPase domain of HSP90 chaperone/DNA topoisomerase II/histidine kinase"/>
    <property type="match status" value="1"/>
</dbReference>
<keyword evidence="7" id="KW-0808">Transferase</keyword>
<evidence type="ECO:0000256" key="1">
    <source>
        <dbReference type="ARBA" id="ARBA00000085"/>
    </source>
</evidence>
<evidence type="ECO:0000256" key="6">
    <source>
        <dbReference type="ARBA" id="ARBA00022553"/>
    </source>
</evidence>
<keyword evidence="14 21" id="KW-0472">Membrane</keyword>
<feature type="transmembrane region" description="Helical" evidence="21">
    <location>
        <begin position="38"/>
        <end position="56"/>
    </location>
</feature>
<dbReference type="InterPro" id="IPR003661">
    <property type="entry name" value="HisK_dim/P_dom"/>
</dbReference>
<dbReference type="SMART" id="SM00388">
    <property type="entry name" value="HisKA"/>
    <property type="match status" value="1"/>
</dbReference>
<comment type="subcellular location">
    <subcellularLocation>
        <location evidence="2">Cell membrane</location>
        <topology evidence="2">Multi-pass membrane protein</topology>
    </subcellularLocation>
</comment>
<feature type="transmembrane region" description="Helical" evidence="21">
    <location>
        <begin position="95"/>
        <end position="118"/>
    </location>
</feature>
<evidence type="ECO:0000256" key="20">
    <source>
        <dbReference type="SAM" id="Coils"/>
    </source>
</evidence>
<protein>
    <recommendedName>
        <fullName evidence="17">Circadian input-output histidine kinase CikA</fullName>
        <ecNumber evidence="4">2.7.13.3</ecNumber>
    </recommendedName>
    <alternativeName>
        <fullName evidence="16">Sensory/regulatory protein RpfC</fullName>
    </alternativeName>
</protein>
<dbReference type="Pfam" id="PF00512">
    <property type="entry name" value="HisKA"/>
    <property type="match status" value="1"/>
</dbReference>
<dbReference type="PANTHER" id="PTHR45339">
    <property type="entry name" value="HYBRID SIGNAL TRANSDUCTION HISTIDINE KINASE J"/>
    <property type="match status" value="1"/>
</dbReference>
<feature type="transmembrane region" description="Helical" evidence="21">
    <location>
        <begin position="68"/>
        <end position="88"/>
    </location>
</feature>
<dbReference type="GO" id="GO:0005524">
    <property type="term" value="F:ATP binding"/>
    <property type="evidence" value="ECO:0007669"/>
    <property type="project" value="UniProtKB-KW"/>
</dbReference>
<evidence type="ECO:0000256" key="12">
    <source>
        <dbReference type="ARBA" id="ARBA00022989"/>
    </source>
</evidence>
<dbReference type="SMART" id="SM00448">
    <property type="entry name" value="REC"/>
    <property type="match status" value="2"/>
</dbReference>
<dbReference type="CDD" id="cd17546">
    <property type="entry name" value="REC_hyHK_CKI1_RcsC-like"/>
    <property type="match status" value="1"/>
</dbReference>
<evidence type="ECO:0000256" key="15">
    <source>
        <dbReference type="ARBA" id="ARBA00064003"/>
    </source>
</evidence>
<feature type="domain" description="Response regulatory" evidence="23">
    <location>
        <begin position="629"/>
        <end position="745"/>
    </location>
</feature>
<dbReference type="SMART" id="SM00387">
    <property type="entry name" value="HATPase_c"/>
    <property type="match status" value="1"/>
</dbReference>
<feature type="modified residue" description="Phosphohistidine" evidence="18">
    <location>
        <position position="825"/>
    </location>
</feature>
<keyword evidence="6 19" id="KW-0597">Phosphoprotein</keyword>
<evidence type="ECO:0000256" key="16">
    <source>
        <dbReference type="ARBA" id="ARBA00068150"/>
    </source>
</evidence>
<dbReference type="Gene3D" id="1.20.120.160">
    <property type="entry name" value="HPT domain"/>
    <property type="match status" value="1"/>
</dbReference>
<evidence type="ECO:0000256" key="4">
    <source>
        <dbReference type="ARBA" id="ARBA00012438"/>
    </source>
</evidence>
<dbReference type="InterPro" id="IPR036097">
    <property type="entry name" value="HisK_dim/P_sf"/>
</dbReference>
<evidence type="ECO:0000256" key="21">
    <source>
        <dbReference type="SAM" id="Phobius"/>
    </source>
</evidence>
<dbReference type="Pfam" id="PF02518">
    <property type="entry name" value="HATPase_c"/>
    <property type="match status" value="1"/>
</dbReference>
<feature type="transmembrane region" description="Helical" evidence="21">
    <location>
        <begin position="160"/>
        <end position="184"/>
    </location>
</feature>
<feature type="transmembrane region" description="Helical" evidence="21">
    <location>
        <begin position="130"/>
        <end position="148"/>
    </location>
</feature>
<dbReference type="InterPro" id="IPR036641">
    <property type="entry name" value="HPT_dom_sf"/>
</dbReference>
<dbReference type="InterPro" id="IPR001789">
    <property type="entry name" value="Sig_transdc_resp-reg_receiver"/>
</dbReference>
<evidence type="ECO:0000259" key="22">
    <source>
        <dbReference type="PROSITE" id="PS50109"/>
    </source>
</evidence>
<dbReference type="Pfam" id="PF01627">
    <property type="entry name" value="Hpt"/>
    <property type="match status" value="1"/>
</dbReference>
<dbReference type="Pfam" id="PF00072">
    <property type="entry name" value="Response_reg"/>
    <property type="match status" value="2"/>
</dbReference>
<dbReference type="SUPFAM" id="SSF47226">
    <property type="entry name" value="Histidine-containing phosphotransfer domain, HPT domain"/>
    <property type="match status" value="1"/>
</dbReference>
<evidence type="ECO:0000256" key="10">
    <source>
        <dbReference type="ARBA" id="ARBA00022777"/>
    </source>
</evidence>
<feature type="modified residue" description="4-aspartylphosphate" evidence="19">
    <location>
        <position position="536"/>
    </location>
</feature>
<dbReference type="Gene3D" id="3.30.565.10">
    <property type="entry name" value="Histidine kinase-like ATPase, C-terminal domain"/>
    <property type="match status" value="1"/>
</dbReference>
<keyword evidence="26" id="KW-1185">Reference proteome</keyword>
<gene>
    <name evidence="25" type="ORF">E6C55_22665</name>
</gene>
<evidence type="ECO:0000313" key="25">
    <source>
        <dbReference type="EMBL" id="THF75268.1"/>
    </source>
</evidence>
<dbReference type="FunFam" id="3.30.565.10:FF:000010">
    <property type="entry name" value="Sensor histidine kinase RcsC"/>
    <property type="match status" value="1"/>
</dbReference>
<feature type="domain" description="Histidine kinase" evidence="22">
    <location>
        <begin position="245"/>
        <end position="466"/>
    </location>
</feature>
<dbReference type="PROSITE" id="PS50109">
    <property type="entry name" value="HIS_KIN"/>
    <property type="match status" value="1"/>
</dbReference>
<dbReference type="PROSITE" id="PS50894">
    <property type="entry name" value="HPT"/>
    <property type="match status" value="1"/>
</dbReference>
<dbReference type="FunFam" id="1.10.287.130:FF:000002">
    <property type="entry name" value="Two-component osmosensing histidine kinase"/>
    <property type="match status" value="1"/>
</dbReference>
<reference evidence="25 26" key="1">
    <citation type="submission" date="2019-04" db="EMBL/GenBank/DDBJ databases">
        <title>Cohnella sp. nov. isolated from preserved vegetables.</title>
        <authorList>
            <person name="Lin S.-Y."/>
            <person name="Hung M.-H."/>
            <person name="Young C.-C."/>
        </authorList>
    </citation>
    <scope>NUCLEOTIDE SEQUENCE [LARGE SCALE GENOMIC DNA]</scope>
    <source>
        <strain evidence="25 26">CC-MHH1044</strain>
    </source>
</reference>
<dbReference type="CDD" id="cd00082">
    <property type="entry name" value="HisKA"/>
    <property type="match status" value="1"/>
</dbReference>
<feature type="domain" description="HPt" evidence="24">
    <location>
        <begin position="786"/>
        <end position="882"/>
    </location>
</feature>
<dbReference type="PRINTS" id="PR00344">
    <property type="entry name" value="BCTRLSENSOR"/>
</dbReference>
<dbReference type="SMART" id="SM00073">
    <property type="entry name" value="HPT"/>
    <property type="match status" value="1"/>
</dbReference>
<evidence type="ECO:0000256" key="17">
    <source>
        <dbReference type="ARBA" id="ARBA00074306"/>
    </source>
</evidence>
<evidence type="ECO:0000256" key="14">
    <source>
        <dbReference type="ARBA" id="ARBA00023136"/>
    </source>
</evidence>
<evidence type="ECO:0000256" key="19">
    <source>
        <dbReference type="PROSITE-ProRule" id="PRU00169"/>
    </source>
</evidence>
<dbReference type="Gene3D" id="1.10.287.130">
    <property type="match status" value="1"/>
</dbReference>
<sequence length="882" mass="98609">MGFFYYFAQCSALMVCLVFLLIWIFPYYEKQSKRRQELIVGALFGIMGCVAMIFPYDMGLRLDSRLEFLFFSGVFGGPLSVFLTFLLVGSFRLTLGGYVMPGIALIASGALISLGAHWLRRRQPRVLERYAFLFGLLLGTQSILWVYLSSFKIADSYYSLYYVPYVLFHILAIPSFYHIISFAIKRIEIEKKLRISESSLLHYKEHLEELVEARTAELEAKNVLLEEAKQAAEAANQTKGEFLANMSHEIRTPLNAVIGLSYLMQRTSLNEQQKSYTDKTILSAKNLLSLINDILDFSKIEANKVALERIAFDLYEVLNQISNLVGIKAHDKGLKLSFSVHHEVPQRLTGDPFRLNQVLLNLSNNAVKFTERGEISFHVHVLDDEEDGVLLEFSVTDTGIGIPEEHRHKLFQVFSQTDMSTTRLYGGTGLGLVISKNLVELMGGTIKAESEVGKGSRFSFTARFGHAAAASALPTSAEDLPLRPLRVLVVCDDADMRLVLASQLEAFEFEVRTVDSDEAALALLHGGERFDLAIVDWKLRSGNAVRLTERMRLEAADSVQVIVLISAYHEREWDTLIRSSAIERVLHYPLSQSQLYNEMVTLFQSHFVRKQELKEPDRSERFAELKHSALLLVEDNEINQQVAVELLKETGACVDVARNGLEAVELAERKRYDAILMDLQMPFMSGYEAAAAIRNGGLSKTAPIIAMTADALKGVEEAVYQAGMNAHVVKPFDPIQLFGALQRLMQKSQARAPVPPSPAAADAAKTENEELPGLTVRDTIARLNRNRKLYLTILQTFEDQHSGGVEEIREALESGDREAALRLAHSLIGVSANIGASELTAALRRLEDAIREGRDETFRSPLPEAAAQLDLVLRSIRKLLSA</sequence>
<dbReference type="Proteomes" id="UP000310636">
    <property type="component" value="Unassembled WGS sequence"/>
</dbReference>